<feature type="transmembrane region" description="Helical" evidence="1">
    <location>
        <begin position="6"/>
        <end position="26"/>
    </location>
</feature>
<evidence type="ECO:0000313" key="3">
    <source>
        <dbReference type="Proteomes" id="UP001529510"/>
    </source>
</evidence>
<feature type="non-terminal residue" evidence="2">
    <location>
        <position position="1"/>
    </location>
</feature>
<protein>
    <submittedName>
        <fullName evidence="2">Uncharacterized protein</fullName>
    </submittedName>
</protein>
<reference evidence="2 3" key="1">
    <citation type="submission" date="2024-05" db="EMBL/GenBank/DDBJ databases">
        <title>Genome sequencing and assembly of Indian major carp, Cirrhinus mrigala (Hamilton, 1822).</title>
        <authorList>
            <person name="Mohindra V."/>
            <person name="Chowdhury L.M."/>
            <person name="Lal K."/>
            <person name="Jena J.K."/>
        </authorList>
    </citation>
    <scope>NUCLEOTIDE SEQUENCE [LARGE SCALE GENOMIC DNA]</scope>
    <source>
        <strain evidence="2">CM1030</strain>
        <tissue evidence="2">Blood</tissue>
    </source>
</reference>
<organism evidence="2 3">
    <name type="scientific">Cirrhinus mrigala</name>
    <name type="common">Mrigala</name>
    <dbReference type="NCBI Taxonomy" id="683832"/>
    <lineage>
        <taxon>Eukaryota</taxon>
        <taxon>Metazoa</taxon>
        <taxon>Chordata</taxon>
        <taxon>Craniata</taxon>
        <taxon>Vertebrata</taxon>
        <taxon>Euteleostomi</taxon>
        <taxon>Actinopterygii</taxon>
        <taxon>Neopterygii</taxon>
        <taxon>Teleostei</taxon>
        <taxon>Ostariophysi</taxon>
        <taxon>Cypriniformes</taxon>
        <taxon>Cyprinidae</taxon>
        <taxon>Labeoninae</taxon>
        <taxon>Labeonini</taxon>
        <taxon>Cirrhinus</taxon>
    </lineage>
</organism>
<evidence type="ECO:0000256" key="1">
    <source>
        <dbReference type="SAM" id="Phobius"/>
    </source>
</evidence>
<proteinExistence type="predicted"/>
<accession>A0ABD0N9S6</accession>
<keyword evidence="1" id="KW-0472">Membrane</keyword>
<dbReference type="EMBL" id="JAMKFB020000023">
    <property type="protein sequence ID" value="KAL0157741.1"/>
    <property type="molecule type" value="Genomic_DNA"/>
</dbReference>
<keyword evidence="1" id="KW-0812">Transmembrane</keyword>
<gene>
    <name evidence="2" type="ORF">M9458_045817</name>
</gene>
<sequence>HTLVHALFHVPHHMLILVALSLHAMIMRKRGLSLRNTWMIARASECVEPTTLSSGCPKSTCSNAGPDRIARSITPIIFLMIISSSAEDSALICGLICAVLSIPVVTSFIWSLS</sequence>
<keyword evidence="3" id="KW-1185">Reference proteome</keyword>
<dbReference type="AlphaFoldDB" id="A0ABD0N9S6"/>
<evidence type="ECO:0000313" key="2">
    <source>
        <dbReference type="EMBL" id="KAL0157741.1"/>
    </source>
</evidence>
<name>A0ABD0N9S6_CIRMR</name>
<comment type="caution">
    <text evidence="2">The sequence shown here is derived from an EMBL/GenBank/DDBJ whole genome shotgun (WGS) entry which is preliminary data.</text>
</comment>
<dbReference type="Proteomes" id="UP001529510">
    <property type="component" value="Unassembled WGS sequence"/>
</dbReference>
<feature type="transmembrane region" description="Helical" evidence="1">
    <location>
        <begin position="90"/>
        <end position="110"/>
    </location>
</feature>
<keyword evidence="1" id="KW-1133">Transmembrane helix</keyword>